<dbReference type="NCBIfam" id="NF007714">
    <property type="entry name" value="PRK10410.1-2"/>
    <property type="match status" value="1"/>
</dbReference>
<reference evidence="1 2" key="1">
    <citation type="submission" date="2014-06" db="EMBL/GenBank/DDBJ databases">
        <title>Genome characterization of distinct group I Clostridium botulinum lineages.</title>
        <authorList>
            <person name="Giordani F."/>
            <person name="Anselmo A."/>
            <person name="Fillo S."/>
            <person name="Palozzi A.M."/>
            <person name="Fortunato A."/>
            <person name="Gentile B."/>
            <person name="Ciammaruconi A."/>
            <person name="Anniballi F."/>
            <person name="De Medici D."/>
            <person name="Lista F."/>
        </authorList>
    </citation>
    <scope>NUCLEOTIDE SEQUENCE [LARGE SCALE GENOMIC DNA]</scope>
    <source>
        <strain evidence="1 2">B2 450</strain>
    </source>
</reference>
<evidence type="ECO:0008006" key="3">
    <source>
        <dbReference type="Google" id="ProtNLM"/>
    </source>
</evidence>
<comment type="caution">
    <text evidence="1">The sequence shown here is derived from an EMBL/GenBank/DDBJ whole genome shotgun (WGS) entry which is preliminary data.</text>
</comment>
<dbReference type="RefSeq" id="WP_003486804.1">
    <property type="nucleotide sequence ID" value="NZ_JXSU01000007.1"/>
</dbReference>
<dbReference type="HOGENOM" id="CLU_138593_1_0_9"/>
<accession>A0A0D1BWX7</accession>
<organism evidence="1 2">
    <name type="scientific">Clostridium botulinum B2 450</name>
    <dbReference type="NCBI Taxonomy" id="1379739"/>
    <lineage>
        <taxon>Bacteria</taxon>
        <taxon>Bacillati</taxon>
        <taxon>Bacillota</taxon>
        <taxon>Clostridia</taxon>
        <taxon>Eubacteriales</taxon>
        <taxon>Clostridiaceae</taxon>
        <taxon>Clostridium</taxon>
    </lineage>
</organism>
<dbReference type="InterPro" id="IPR020483">
    <property type="entry name" value="Uncharacterised_YgbA"/>
</dbReference>
<gene>
    <name evidence="1" type="ORF">N495_06985</name>
</gene>
<dbReference type="OrthoDB" id="164329at2"/>
<dbReference type="PATRIC" id="fig|1379739.3.peg.1734"/>
<evidence type="ECO:0000313" key="1">
    <source>
        <dbReference type="EMBL" id="KIS23341.1"/>
    </source>
</evidence>
<dbReference type="Proteomes" id="UP000032250">
    <property type="component" value="Unassembled WGS sequence"/>
</dbReference>
<dbReference type="AlphaFoldDB" id="A0A0D1BWX7"/>
<proteinExistence type="predicted"/>
<dbReference type="EMBL" id="JXSU01000007">
    <property type="protein sequence ID" value="KIS23341.1"/>
    <property type="molecule type" value="Genomic_DNA"/>
</dbReference>
<sequence>MKKSRIEKQKESIEFMIDLYCRKKHKTKEVLCDECRELLQYANFRLDHCRFGENKPNCGSCKIHCYKKEMREKIIEVMKFSGPRSLIYNPKIAFEHLIDKLKYK</sequence>
<name>A0A0D1BWX7_CLOBO</name>
<protein>
    <recommendedName>
        <fullName evidence="3">Nitrous oxide regulator</fullName>
    </recommendedName>
</protein>
<dbReference type="Pfam" id="PF11756">
    <property type="entry name" value="YgbA_NO"/>
    <property type="match status" value="1"/>
</dbReference>
<evidence type="ECO:0000313" key="2">
    <source>
        <dbReference type="Proteomes" id="UP000032250"/>
    </source>
</evidence>